<dbReference type="InterPro" id="IPR016181">
    <property type="entry name" value="Acyl_CoA_acyltransferase"/>
</dbReference>
<name>W4LYX2_ENTF1</name>
<dbReference type="Proteomes" id="UP000019141">
    <property type="component" value="Unassembled WGS sequence"/>
</dbReference>
<evidence type="ECO:0000256" key="2">
    <source>
        <dbReference type="ARBA" id="ARBA00023315"/>
    </source>
</evidence>
<feature type="domain" description="N-acetyltransferase" evidence="3">
    <location>
        <begin position="1"/>
        <end position="135"/>
    </location>
</feature>
<dbReference type="SUPFAM" id="SSF55729">
    <property type="entry name" value="Acyl-CoA N-acyltransferases (Nat)"/>
    <property type="match status" value="2"/>
</dbReference>
<accession>W4LYX2</accession>
<dbReference type="PANTHER" id="PTHR43877:SF1">
    <property type="entry name" value="ACETYLTRANSFERASE"/>
    <property type="match status" value="1"/>
</dbReference>
<organism evidence="4 5">
    <name type="scientific">Entotheonella factor</name>
    <dbReference type="NCBI Taxonomy" id="1429438"/>
    <lineage>
        <taxon>Bacteria</taxon>
        <taxon>Pseudomonadati</taxon>
        <taxon>Nitrospinota/Tectimicrobiota group</taxon>
        <taxon>Candidatus Tectimicrobiota</taxon>
        <taxon>Candidatus Entotheonellia</taxon>
        <taxon>Candidatus Entotheonellales</taxon>
        <taxon>Candidatus Entotheonellaceae</taxon>
        <taxon>Candidatus Entotheonella</taxon>
    </lineage>
</organism>
<sequence>MSSSLLHEKVWSDTDVRPDFTWAAEHHGTLIGFSIGVGRQRETGPVGYIKLLAVDTAYHRQGIGSQLLQTTERALQRVGINEVRIGESAPNYLTPGLDQRYLAGKRFFAARGYEHIGTASNLTVDLTQNDFQTVEPEARLAARGITVRRAKSSDTQPVLAVVNAHWPVWHAEVTNALLNIPISLHLALQQGNLLGFAAYDTNNLGTGWFGPMGTVPAAEGQGLGRVLLWRCLRDQKHQGHATAIIPWVGPIDFYTRYAGAQIARTFDRYVKRIDKCGQV</sequence>
<dbReference type="GO" id="GO:0016747">
    <property type="term" value="F:acyltransferase activity, transferring groups other than amino-acyl groups"/>
    <property type="evidence" value="ECO:0007669"/>
    <property type="project" value="InterPro"/>
</dbReference>
<dbReference type="Pfam" id="PF00583">
    <property type="entry name" value="Acetyltransf_1"/>
    <property type="match status" value="2"/>
</dbReference>
<dbReference type="PANTHER" id="PTHR43877">
    <property type="entry name" value="AMINOALKYLPHOSPHONATE N-ACETYLTRANSFERASE-RELATED-RELATED"/>
    <property type="match status" value="1"/>
</dbReference>
<dbReference type="InterPro" id="IPR050832">
    <property type="entry name" value="Bact_Acetyltransf"/>
</dbReference>
<evidence type="ECO:0000259" key="3">
    <source>
        <dbReference type="PROSITE" id="PS51186"/>
    </source>
</evidence>
<dbReference type="PROSITE" id="PS51186">
    <property type="entry name" value="GNAT"/>
    <property type="match status" value="2"/>
</dbReference>
<dbReference type="AlphaFoldDB" id="W4LYX2"/>
<keyword evidence="5" id="KW-1185">Reference proteome</keyword>
<evidence type="ECO:0000256" key="1">
    <source>
        <dbReference type="ARBA" id="ARBA00022679"/>
    </source>
</evidence>
<dbReference type="HOGENOM" id="CLU_074359_1_0_7"/>
<gene>
    <name evidence="4" type="ORF">ETSY1_01875</name>
</gene>
<dbReference type="InterPro" id="IPR000182">
    <property type="entry name" value="GNAT_dom"/>
</dbReference>
<evidence type="ECO:0000313" key="4">
    <source>
        <dbReference type="EMBL" id="ETX02936.1"/>
    </source>
</evidence>
<comment type="caution">
    <text evidence="4">The sequence shown here is derived from an EMBL/GenBank/DDBJ whole genome shotgun (WGS) entry which is preliminary data.</text>
</comment>
<feature type="domain" description="N-acetyltransferase" evidence="3">
    <location>
        <begin position="145"/>
        <end position="279"/>
    </location>
</feature>
<keyword evidence="2" id="KW-0012">Acyltransferase</keyword>
<dbReference type="Gene3D" id="3.40.630.30">
    <property type="match status" value="2"/>
</dbReference>
<dbReference type="CDD" id="cd04301">
    <property type="entry name" value="NAT_SF"/>
    <property type="match status" value="2"/>
</dbReference>
<protein>
    <recommendedName>
        <fullName evidence="3">N-acetyltransferase domain-containing protein</fullName>
    </recommendedName>
</protein>
<keyword evidence="1" id="KW-0808">Transferase</keyword>
<proteinExistence type="predicted"/>
<dbReference type="EMBL" id="AZHW01000094">
    <property type="protein sequence ID" value="ETX02936.1"/>
    <property type="molecule type" value="Genomic_DNA"/>
</dbReference>
<reference evidence="4 5" key="1">
    <citation type="journal article" date="2014" name="Nature">
        <title>An environmental bacterial taxon with a large and distinct metabolic repertoire.</title>
        <authorList>
            <person name="Wilson M.C."/>
            <person name="Mori T."/>
            <person name="Ruckert C."/>
            <person name="Uria A.R."/>
            <person name="Helf M.J."/>
            <person name="Takada K."/>
            <person name="Gernert C."/>
            <person name="Steffens U.A."/>
            <person name="Heycke N."/>
            <person name="Schmitt S."/>
            <person name="Rinke C."/>
            <person name="Helfrich E.J."/>
            <person name="Brachmann A.O."/>
            <person name="Gurgui C."/>
            <person name="Wakimoto T."/>
            <person name="Kracht M."/>
            <person name="Crusemann M."/>
            <person name="Hentschel U."/>
            <person name="Abe I."/>
            <person name="Matsunaga S."/>
            <person name="Kalinowski J."/>
            <person name="Takeyama H."/>
            <person name="Piel J."/>
        </authorList>
    </citation>
    <scope>NUCLEOTIDE SEQUENCE [LARGE SCALE GENOMIC DNA]</scope>
    <source>
        <strain evidence="5">TSY1</strain>
    </source>
</reference>
<evidence type="ECO:0000313" key="5">
    <source>
        <dbReference type="Proteomes" id="UP000019141"/>
    </source>
</evidence>